<name>A0A7S0LCJ5_9EUKA</name>
<reference evidence="4" key="1">
    <citation type="submission" date="2021-01" db="EMBL/GenBank/DDBJ databases">
        <authorList>
            <person name="Corre E."/>
            <person name="Pelletier E."/>
            <person name="Niang G."/>
            <person name="Scheremetjew M."/>
            <person name="Finn R."/>
            <person name="Kale V."/>
            <person name="Holt S."/>
            <person name="Cochrane G."/>
            <person name="Meng A."/>
            <person name="Brown T."/>
            <person name="Cohen L."/>
        </authorList>
    </citation>
    <scope>NUCLEOTIDE SEQUENCE</scope>
    <source>
        <strain evidence="4">PLY182g</strain>
    </source>
</reference>
<feature type="transmembrane region" description="Helical" evidence="2">
    <location>
        <begin position="193"/>
        <end position="212"/>
    </location>
</feature>
<feature type="compositionally biased region" description="Basic residues" evidence="1">
    <location>
        <begin position="47"/>
        <end position="63"/>
    </location>
</feature>
<proteinExistence type="predicted"/>
<keyword evidence="2" id="KW-0812">Transmembrane</keyword>
<evidence type="ECO:0000256" key="3">
    <source>
        <dbReference type="SAM" id="SignalP"/>
    </source>
</evidence>
<sequence length="231" mass="24264">MATSAKLAVVLVLADAAAALSITPRLRLPCVNEVGSRAVRLSQVHMLAKKKGGKGGKGGKRRPTRESTADEPPLASSASELSERGGVPDVPFPMMVEPGSVPLTPLVDMTSSMQIDGPAPTFDGGSPIIDEPKMKLPSFTDFAREGTGAAARMEAAQTDKSASGFASKLPSINPGKPRLDEVEEKETPFVERVVFTITWVGLGLLVAIEIFINTPLFAQVKPAILNFLGSG</sequence>
<evidence type="ECO:0000256" key="2">
    <source>
        <dbReference type="SAM" id="Phobius"/>
    </source>
</evidence>
<feature type="signal peptide" evidence="3">
    <location>
        <begin position="1"/>
        <end position="19"/>
    </location>
</feature>
<keyword evidence="2" id="KW-0472">Membrane</keyword>
<protein>
    <submittedName>
        <fullName evidence="4">Uncharacterized protein</fullName>
    </submittedName>
</protein>
<keyword evidence="3" id="KW-0732">Signal</keyword>
<evidence type="ECO:0000256" key="1">
    <source>
        <dbReference type="SAM" id="MobiDB-lite"/>
    </source>
</evidence>
<feature type="chain" id="PRO_5031153743" evidence="3">
    <location>
        <begin position="20"/>
        <end position="231"/>
    </location>
</feature>
<accession>A0A7S0LCJ5</accession>
<dbReference type="EMBL" id="HBEY01022976">
    <property type="protein sequence ID" value="CAD8607602.1"/>
    <property type="molecule type" value="Transcribed_RNA"/>
</dbReference>
<evidence type="ECO:0000313" key="4">
    <source>
        <dbReference type="EMBL" id="CAD8607602.1"/>
    </source>
</evidence>
<dbReference type="AlphaFoldDB" id="A0A7S0LCJ5"/>
<organism evidence="4">
    <name type="scientific">Coccolithus braarudii</name>
    <dbReference type="NCBI Taxonomy" id="221442"/>
    <lineage>
        <taxon>Eukaryota</taxon>
        <taxon>Haptista</taxon>
        <taxon>Haptophyta</taxon>
        <taxon>Prymnesiophyceae</taxon>
        <taxon>Coccolithales</taxon>
        <taxon>Coccolithaceae</taxon>
        <taxon>Coccolithus</taxon>
    </lineage>
</organism>
<feature type="region of interest" description="Disordered" evidence="1">
    <location>
        <begin position="47"/>
        <end position="90"/>
    </location>
</feature>
<keyword evidence="2" id="KW-1133">Transmembrane helix</keyword>
<gene>
    <name evidence="4" type="ORF">CPEL01642_LOCUS10960</name>
</gene>